<sequence>MNINKITISGKICTGKTTLLKNLEKKLGWPIFMTGKLFRDYVDRNHLNLEQVEEQSSVLTKKIDYQVRDLLHQQGNLIVDGWMSGIMANNLTDVLKVLLICDDNIRYQRFAEREKISFSESMKKVEERQNNWFKKLEKIYKRNDFVDPKNYDLIINTSDISSEKVLKKVLLNVTPASIS</sequence>
<organism evidence="1 2">
    <name type="scientific">Candidatus Roizmanbacteria bacterium CG07_land_8_20_14_0_80_34_15</name>
    <dbReference type="NCBI Taxonomy" id="1974849"/>
    <lineage>
        <taxon>Bacteria</taxon>
        <taxon>Candidatus Roizmaniibacteriota</taxon>
    </lineage>
</organism>
<dbReference type="SUPFAM" id="SSF52540">
    <property type="entry name" value="P-loop containing nucleoside triphosphate hydrolases"/>
    <property type="match status" value="1"/>
</dbReference>
<gene>
    <name evidence="1" type="ORF">COT02_06375</name>
</gene>
<protein>
    <recommendedName>
        <fullName evidence="3">(d)CMP kinase</fullName>
    </recommendedName>
</protein>
<evidence type="ECO:0000313" key="2">
    <source>
        <dbReference type="Proteomes" id="UP000230184"/>
    </source>
</evidence>
<comment type="caution">
    <text evidence="1">The sequence shown here is derived from an EMBL/GenBank/DDBJ whole genome shotgun (WGS) entry which is preliminary data.</text>
</comment>
<dbReference type="InterPro" id="IPR027417">
    <property type="entry name" value="P-loop_NTPase"/>
</dbReference>
<proteinExistence type="predicted"/>
<dbReference type="Gene3D" id="3.40.50.300">
    <property type="entry name" value="P-loop containing nucleotide triphosphate hydrolases"/>
    <property type="match status" value="1"/>
</dbReference>
<dbReference type="EMBL" id="PEWY01000180">
    <property type="protein sequence ID" value="PIU36376.1"/>
    <property type="molecule type" value="Genomic_DNA"/>
</dbReference>
<dbReference type="Proteomes" id="UP000230184">
    <property type="component" value="Unassembled WGS sequence"/>
</dbReference>
<dbReference type="Pfam" id="PF13238">
    <property type="entry name" value="AAA_18"/>
    <property type="match status" value="1"/>
</dbReference>
<name>A0A2M6YSB1_9BACT</name>
<reference evidence="2" key="1">
    <citation type="submission" date="2017-09" db="EMBL/GenBank/DDBJ databases">
        <title>Depth-based differentiation of microbial function through sediment-hosted aquifers and enrichment of novel symbionts in the deep terrestrial subsurface.</title>
        <authorList>
            <person name="Probst A.J."/>
            <person name="Ladd B."/>
            <person name="Jarett J.K."/>
            <person name="Geller-Mcgrath D.E."/>
            <person name="Sieber C.M.K."/>
            <person name="Emerson J.B."/>
            <person name="Anantharaman K."/>
            <person name="Thomas B.C."/>
            <person name="Malmstrom R."/>
            <person name="Stieglmeier M."/>
            <person name="Klingl A."/>
            <person name="Woyke T."/>
            <person name="Ryan C.M."/>
            <person name="Banfield J.F."/>
        </authorList>
    </citation>
    <scope>NUCLEOTIDE SEQUENCE [LARGE SCALE GENOMIC DNA]</scope>
</reference>
<dbReference type="AlphaFoldDB" id="A0A2M6YSB1"/>
<evidence type="ECO:0000313" key="1">
    <source>
        <dbReference type="EMBL" id="PIU36376.1"/>
    </source>
</evidence>
<accession>A0A2M6YSB1</accession>
<evidence type="ECO:0008006" key="3">
    <source>
        <dbReference type="Google" id="ProtNLM"/>
    </source>
</evidence>